<name>A0ABD0Z474_9HEMI</name>
<gene>
    <name evidence="2" type="ORF">AAG570_008580</name>
</gene>
<protein>
    <submittedName>
        <fullName evidence="2">Uncharacterized protein</fullName>
    </submittedName>
</protein>
<reference evidence="2 3" key="1">
    <citation type="submission" date="2024-07" db="EMBL/GenBank/DDBJ databases">
        <title>Chromosome-level genome assembly of the water stick insect Ranatra chinensis (Heteroptera: Nepidae).</title>
        <authorList>
            <person name="Liu X."/>
        </authorList>
    </citation>
    <scope>NUCLEOTIDE SEQUENCE [LARGE SCALE GENOMIC DNA]</scope>
    <source>
        <strain evidence="2">Cailab_2021Rc</strain>
        <tissue evidence="2">Muscle</tissue>
    </source>
</reference>
<evidence type="ECO:0000313" key="3">
    <source>
        <dbReference type="Proteomes" id="UP001558652"/>
    </source>
</evidence>
<accession>A0ABD0Z474</accession>
<organism evidence="2 3">
    <name type="scientific">Ranatra chinensis</name>
    <dbReference type="NCBI Taxonomy" id="642074"/>
    <lineage>
        <taxon>Eukaryota</taxon>
        <taxon>Metazoa</taxon>
        <taxon>Ecdysozoa</taxon>
        <taxon>Arthropoda</taxon>
        <taxon>Hexapoda</taxon>
        <taxon>Insecta</taxon>
        <taxon>Pterygota</taxon>
        <taxon>Neoptera</taxon>
        <taxon>Paraneoptera</taxon>
        <taxon>Hemiptera</taxon>
        <taxon>Heteroptera</taxon>
        <taxon>Panheteroptera</taxon>
        <taxon>Nepomorpha</taxon>
        <taxon>Nepidae</taxon>
        <taxon>Ranatrinae</taxon>
        <taxon>Ranatra</taxon>
    </lineage>
</organism>
<dbReference type="AlphaFoldDB" id="A0ABD0Z474"/>
<evidence type="ECO:0000256" key="1">
    <source>
        <dbReference type="SAM" id="MobiDB-lite"/>
    </source>
</evidence>
<sequence>MFSCAPERTGAPNGDPPHKRNKPSHPNRLPDALDLFITSGLPGIHSLSQVLNDLYSDHSPVLTTSLDQILESPLLILTPGHTDWNYFARSLHSVINLRVHLKTQEDLDETVQELTLAVQRTARNSSPNSEI</sequence>
<proteinExistence type="predicted"/>
<dbReference type="EMBL" id="JBFDAA010000003">
    <property type="protein sequence ID" value="KAL1138517.1"/>
    <property type="molecule type" value="Genomic_DNA"/>
</dbReference>
<dbReference type="Proteomes" id="UP001558652">
    <property type="component" value="Unassembled WGS sequence"/>
</dbReference>
<keyword evidence="3" id="KW-1185">Reference proteome</keyword>
<evidence type="ECO:0000313" key="2">
    <source>
        <dbReference type="EMBL" id="KAL1138517.1"/>
    </source>
</evidence>
<feature type="region of interest" description="Disordered" evidence="1">
    <location>
        <begin position="1"/>
        <end position="31"/>
    </location>
</feature>
<comment type="caution">
    <text evidence="2">The sequence shown here is derived from an EMBL/GenBank/DDBJ whole genome shotgun (WGS) entry which is preliminary data.</text>
</comment>